<feature type="compositionally biased region" description="Polar residues" evidence="1">
    <location>
        <begin position="439"/>
        <end position="448"/>
    </location>
</feature>
<dbReference type="AlphaFoldDB" id="A0A8H7F006"/>
<feature type="compositionally biased region" description="Polar residues" evidence="1">
    <location>
        <begin position="905"/>
        <end position="924"/>
    </location>
</feature>
<evidence type="ECO:0000313" key="3">
    <source>
        <dbReference type="Proteomes" id="UP000629468"/>
    </source>
</evidence>
<feature type="compositionally biased region" description="Polar residues" evidence="1">
    <location>
        <begin position="803"/>
        <end position="814"/>
    </location>
</feature>
<evidence type="ECO:0000313" key="2">
    <source>
        <dbReference type="EMBL" id="KAF7770485.1"/>
    </source>
</evidence>
<sequence length="970" mass="104625">MEDPWLNAWHDPLKLSPRNPPQSISSSKFVTDDQADIGLPSWDSSDAAPTWSSDSTDLHDELWTRENRTSQLWTTPTLESIGFAKPPEDPQFSNDSPCPPSPQHSDQERERTPETVIISATSLEEDEASPVRPVLPEGFKGFGEKEKEGGVQREASPDPEGFGTFTNAFDDHTNADPWTPSHSIFPQTEETGDWGTTWKDQSESVDNDDVEPVDEWELAKRQKENQDRYVPPAFLNSILRHYDEFAGDYWPEQQSEEASGVYQHNHEDLAKILGITSIIERIIPSDTSLSIPTAFMKTFTSKEMIETLKLTRHHIITRQSPLAVYMNTKGSLSWEAAVKSTPDITEADVVPTGWRILPKENVDQQQSTNDTKKKTTGSLLSFFGRKSASASSPVRSSTPTSGSPRPSTDIVSAITPSVAKPASPAFPKEVDAAAPATMSATVPVSETSHVIESRATAESEEPAQSSSVVSRILGRFSRSNKSANSNSRNSIALSSNDLEFLSDIVPSACDDVDELDSLNELSDKLHPPPVPTKLPPLLAPPPRASSFFNSVTPPPIVTTRPAAEQGLSSASLGPTQVSRSNQYPDALSSQSPLESTSKPQFASVLTPSRPRSSAAVVPTLPPPLSPTPSRSNTPTVKPSTNSLFNDEFSDFQTSPASPSVSQPSIDPFLSSFTASSSAGHSRSAQTHSFDDFNDFVSCSIAETPNTIPAQHQSITSSSPSPPVPPPKRSQHANLHERRFSRQADSDQRALNLLEVAAARGKWPAPPSPLPNAIAPPPQTNKTTASNLLDMFEEKQTTVSTVQLANTTKSDSRNPLPSPPPNAIMMNGSAADDSLGRSIEISGATSTVPLIPMRQSMQPVEPARGLNQSQAVKQQWRVSSPTARSLNSLTPLPETSSPSLFDFGDLTTNQNRSSTPVQLSQQQQKPVMGAFSSLASLSASAPDASSSSQRNTSSSGGGKLSAQDLSFFEGL</sequence>
<dbReference type="EMBL" id="JABXXO010000009">
    <property type="protein sequence ID" value="KAF7770485.1"/>
    <property type="molecule type" value="Genomic_DNA"/>
</dbReference>
<feature type="compositionally biased region" description="Low complexity" evidence="1">
    <location>
        <begin position="884"/>
        <end position="899"/>
    </location>
</feature>
<organism evidence="2 3">
    <name type="scientific">Agaricus bisporus var. burnettii</name>
    <dbReference type="NCBI Taxonomy" id="192524"/>
    <lineage>
        <taxon>Eukaryota</taxon>
        <taxon>Fungi</taxon>
        <taxon>Dikarya</taxon>
        <taxon>Basidiomycota</taxon>
        <taxon>Agaricomycotina</taxon>
        <taxon>Agaricomycetes</taxon>
        <taxon>Agaricomycetidae</taxon>
        <taxon>Agaricales</taxon>
        <taxon>Agaricineae</taxon>
        <taxon>Agaricaceae</taxon>
        <taxon>Agaricus</taxon>
    </lineage>
</organism>
<feature type="compositionally biased region" description="Low complexity" evidence="1">
    <location>
        <begin position="929"/>
        <end position="953"/>
    </location>
</feature>
<feature type="compositionally biased region" description="Basic and acidic residues" evidence="1">
    <location>
        <begin position="733"/>
        <end position="747"/>
    </location>
</feature>
<feature type="compositionally biased region" description="Polar residues" evidence="1">
    <location>
        <begin position="865"/>
        <end position="883"/>
    </location>
</feature>
<accession>A0A8H7F006</accession>
<gene>
    <name evidence="2" type="ORF">Agabi119p4_6459</name>
</gene>
<feature type="region of interest" description="Disordered" evidence="1">
    <location>
        <begin position="803"/>
        <end position="827"/>
    </location>
</feature>
<feature type="region of interest" description="Disordered" evidence="1">
    <location>
        <begin position="858"/>
        <end position="970"/>
    </location>
</feature>
<feature type="compositionally biased region" description="Basic and acidic residues" evidence="1">
    <location>
        <begin position="142"/>
        <end position="151"/>
    </location>
</feature>
<feature type="compositionally biased region" description="Polar residues" evidence="1">
    <location>
        <begin position="630"/>
        <end position="662"/>
    </location>
</feature>
<feature type="region of interest" description="Disordered" evidence="1">
    <location>
        <begin position="707"/>
        <end position="747"/>
    </location>
</feature>
<comment type="caution">
    <text evidence="2">The sequence shown here is derived from an EMBL/GenBank/DDBJ whole genome shotgun (WGS) entry which is preliminary data.</text>
</comment>
<name>A0A8H7F006_AGABI</name>
<feature type="compositionally biased region" description="Polar residues" evidence="1">
    <location>
        <begin position="566"/>
        <end position="611"/>
    </location>
</feature>
<feature type="region of interest" description="Disordered" evidence="1">
    <location>
        <begin position="564"/>
        <end position="662"/>
    </location>
</feature>
<feature type="compositionally biased region" description="Low complexity" evidence="1">
    <location>
        <begin position="387"/>
        <end position="407"/>
    </location>
</feature>
<feature type="region of interest" description="Disordered" evidence="1">
    <location>
        <begin position="358"/>
        <end position="410"/>
    </location>
</feature>
<evidence type="ECO:0000256" key="1">
    <source>
        <dbReference type="SAM" id="MobiDB-lite"/>
    </source>
</evidence>
<feature type="compositionally biased region" description="Polar residues" evidence="1">
    <location>
        <begin position="69"/>
        <end position="78"/>
    </location>
</feature>
<protein>
    <submittedName>
        <fullName evidence="2">Uncharacterized protein</fullName>
    </submittedName>
</protein>
<feature type="region of interest" description="Disordered" evidence="1">
    <location>
        <begin position="1"/>
        <end position="160"/>
    </location>
</feature>
<feature type="compositionally biased region" description="Basic and acidic residues" evidence="1">
    <location>
        <begin position="56"/>
        <end position="68"/>
    </location>
</feature>
<proteinExistence type="predicted"/>
<feature type="region of interest" description="Disordered" evidence="1">
    <location>
        <begin position="439"/>
        <end position="468"/>
    </location>
</feature>
<reference evidence="2 3" key="1">
    <citation type="journal article" name="Sci. Rep.">
        <title>Telomere-to-telomere assembled and centromere annotated genomes of the two main subspecies of the button mushroom Agaricus bisporus reveal especially polymorphic chromosome ends.</title>
        <authorList>
            <person name="Sonnenberg A.S.M."/>
            <person name="Sedaghat-Telgerd N."/>
            <person name="Lavrijssen B."/>
            <person name="Ohm R.A."/>
            <person name="Hendrickx P.M."/>
            <person name="Scholtmeijer K."/>
            <person name="Baars J.J.P."/>
            <person name="van Peer A."/>
        </authorList>
    </citation>
    <scope>NUCLEOTIDE SEQUENCE [LARGE SCALE GENOMIC DNA]</scope>
    <source>
        <strain evidence="2 3">H119_p4</strain>
    </source>
</reference>
<dbReference type="Proteomes" id="UP000629468">
    <property type="component" value="Unassembled WGS sequence"/>
</dbReference>